<evidence type="ECO:0000313" key="1">
    <source>
        <dbReference type="EMBL" id="GBO40979.1"/>
    </source>
</evidence>
<protein>
    <submittedName>
        <fullName evidence="1">Uncharacterized protein</fullName>
    </submittedName>
</protein>
<organism evidence="1 2">
    <name type="scientific">Araneus ventricosus</name>
    <name type="common">Orbweaver spider</name>
    <name type="synonym">Epeira ventricosa</name>
    <dbReference type="NCBI Taxonomy" id="182803"/>
    <lineage>
        <taxon>Eukaryota</taxon>
        <taxon>Metazoa</taxon>
        <taxon>Ecdysozoa</taxon>
        <taxon>Arthropoda</taxon>
        <taxon>Chelicerata</taxon>
        <taxon>Arachnida</taxon>
        <taxon>Araneae</taxon>
        <taxon>Araneomorphae</taxon>
        <taxon>Entelegynae</taxon>
        <taxon>Araneoidea</taxon>
        <taxon>Araneidae</taxon>
        <taxon>Araneus</taxon>
    </lineage>
</organism>
<dbReference type="EMBL" id="BGPR01066420">
    <property type="protein sequence ID" value="GBO40979.1"/>
    <property type="molecule type" value="Genomic_DNA"/>
</dbReference>
<keyword evidence="2" id="KW-1185">Reference proteome</keyword>
<sequence length="31" mass="3426">VPLEFYLGQGVLKPKDVVIAMEERADAPVLK</sequence>
<feature type="non-terminal residue" evidence="1">
    <location>
        <position position="1"/>
    </location>
</feature>
<proteinExistence type="predicted"/>
<accession>A0A4Y2WUT9</accession>
<comment type="caution">
    <text evidence="1">The sequence shown here is derived from an EMBL/GenBank/DDBJ whole genome shotgun (WGS) entry which is preliminary data.</text>
</comment>
<name>A0A4Y2WUT9_ARAVE</name>
<dbReference type="AlphaFoldDB" id="A0A4Y2WUT9"/>
<evidence type="ECO:0000313" key="2">
    <source>
        <dbReference type="Proteomes" id="UP000499080"/>
    </source>
</evidence>
<dbReference type="Proteomes" id="UP000499080">
    <property type="component" value="Unassembled WGS sequence"/>
</dbReference>
<gene>
    <name evidence="1" type="ORF">AVEN_198888_1</name>
</gene>
<reference evidence="1 2" key="1">
    <citation type="journal article" date="2019" name="Sci. Rep.">
        <title>Orb-weaving spider Araneus ventricosus genome elucidates the spidroin gene catalogue.</title>
        <authorList>
            <person name="Kono N."/>
            <person name="Nakamura H."/>
            <person name="Ohtoshi R."/>
            <person name="Moran D.A.P."/>
            <person name="Shinohara A."/>
            <person name="Yoshida Y."/>
            <person name="Fujiwara M."/>
            <person name="Mori M."/>
            <person name="Tomita M."/>
            <person name="Arakawa K."/>
        </authorList>
    </citation>
    <scope>NUCLEOTIDE SEQUENCE [LARGE SCALE GENOMIC DNA]</scope>
</reference>